<feature type="region of interest" description="Disordered" evidence="1">
    <location>
        <begin position="1"/>
        <end position="56"/>
    </location>
</feature>
<keyword evidence="2" id="KW-0472">Membrane</keyword>
<reference evidence="3" key="1">
    <citation type="journal article" date="2012" name="Proc. Natl. Acad. Sci. U.S.A.">
        <title>Antigenic diversity is generated by distinct evolutionary mechanisms in African trypanosome species.</title>
        <authorList>
            <person name="Jackson A.P."/>
            <person name="Berry A."/>
            <person name="Aslett M."/>
            <person name="Allison H.C."/>
            <person name="Burton P."/>
            <person name="Vavrova-Anderson J."/>
            <person name="Brown R."/>
            <person name="Browne H."/>
            <person name="Corton N."/>
            <person name="Hauser H."/>
            <person name="Gamble J."/>
            <person name="Gilderthorp R."/>
            <person name="Marcello L."/>
            <person name="McQuillan J."/>
            <person name="Otto T.D."/>
            <person name="Quail M.A."/>
            <person name="Sanders M.J."/>
            <person name="van Tonder A."/>
            <person name="Ginger M.L."/>
            <person name="Field M.C."/>
            <person name="Barry J.D."/>
            <person name="Hertz-Fowler C."/>
            <person name="Berriman M."/>
        </authorList>
    </citation>
    <scope>NUCLEOTIDE SEQUENCE</scope>
    <source>
        <strain evidence="3">IL3000</strain>
    </source>
</reference>
<accession>G0USJ7</accession>
<evidence type="ECO:0000256" key="1">
    <source>
        <dbReference type="SAM" id="MobiDB-lite"/>
    </source>
</evidence>
<dbReference type="AlphaFoldDB" id="G0USJ7"/>
<evidence type="ECO:0000256" key="2">
    <source>
        <dbReference type="SAM" id="Phobius"/>
    </source>
</evidence>
<dbReference type="VEuPathDB" id="TriTrypDB:TcIL3000_8_5840"/>
<protein>
    <submittedName>
        <fullName evidence="3">Uncharacterized protein</fullName>
    </submittedName>
</protein>
<evidence type="ECO:0000313" key="3">
    <source>
        <dbReference type="EMBL" id="CCC92360.1"/>
    </source>
</evidence>
<name>G0USJ7_TRYCI</name>
<keyword evidence="2" id="KW-1133">Transmembrane helix</keyword>
<keyword evidence="2" id="KW-0812">Transmembrane</keyword>
<organism evidence="3">
    <name type="scientific">Trypanosoma congolense (strain IL3000)</name>
    <dbReference type="NCBI Taxonomy" id="1068625"/>
    <lineage>
        <taxon>Eukaryota</taxon>
        <taxon>Discoba</taxon>
        <taxon>Euglenozoa</taxon>
        <taxon>Kinetoplastea</taxon>
        <taxon>Metakinetoplastina</taxon>
        <taxon>Trypanosomatida</taxon>
        <taxon>Trypanosomatidae</taxon>
        <taxon>Trypanosoma</taxon>
        <taxon>Nannomonas</taxon>
    </lineage>
</organism>
<dbReference type="EMBL" id="HE575321">
    <property type="protein sequence ID" value="CCC92360.1"/>
    <property type="molecule type" value="Genomic_DNA"/>
</dbReference>
<feature type="transmembrane region" description="Helical" evidence="2">
    <location>
        <begin position="64"/>
        <end position="88"/>
    </location>
</feature>
<sequence length="244" mass="26747">MPAKRKSRSRVKEGPKEETSPLEDGPPPVSKEALHTSNENPEAMKSSTEAKTRRSTVKQKKRSVSLWCITGIVAALVLLCACFANFLWSSGDVFPCHCCKAPGVIRSAVVSRVFGFTGLHLQDADYSAVEEQLKCLSACGKLVKLDTPFDGVGSFMQRLQNDAKSAMCVVWVVQDLAVIKGVDNSLKELLEDNTLRGDPILREGARGLFVLLSNMTREGLKELLPHRVVHQLSTVSLRAGEARR</sequence>
<feature type="compositionally biased region" description="Basic and acidic residues" evidence="1">
    <location>
        <begin position="10"/>
        <end position="19"/>
    </location>
</feature>
<feature type="compositionally biased region" description="Polar residues" evidence="1">
    <location>
        <begin position="35"/>
        <end position="49"/>
    </location>
</feature>
<gene>
    <name evidence="3" type="ORF">TCIL3000_8_5840</name>
</gene>
<proteinExistence type="predicted"/>